<comment type="caution">
    <text evidence="1">The sequence shown here is derived from an EMBL/GenBank/DDBJ whole genome shotgun (WGS) entry which is preliminary data.</text>
</comment>
<evidence type="ECO:0000313" key="2">
    <source>
        <dbReference type="Proteomes" id="UP000703295"/>
    </source>
</evidence>
<dbReference type="SUPFAM" id="SSF48208">
    <property type="entry name" value="Six-hairpin glycosidases"/>
    <property type="match status" value="1"/>
</dbReference>
<dbReference type="RefSeq" id="WP_204475709.1">
    <property type="nucleotide sequence ID" value="NZ_JACJJW010000016.1"/>
</dbReference>
<reference evidence="1 2" key="1">
    <citation type="journal article" date="2021" name="Sci. Rep.">
        <title>The distribution of antibiotic resistance genes in chicken gut microbiota commensals.</title>
        <authorList>
            <person name="Juricova H."/>
            <person name="Matiasovicova J."/>
            <person name="Kubasova T."/>
            <person name="Cejkova D."/>
            <person name="Rychlik I."/>
        </authorList>
    </citation>
    <scope>NUCLEOTIDE SEQUENCE [LARGE SCALE GENOMIC DNA]</scope>
    <source>
        <strain evidence="1 2">An801</strain>
    </source>
</reference>
<proteinExistence type="predicted"/>
<dbReference type="InterPro" id="IPR012341">
    <property type="entry name" value="6hp_glycosidase-like_sf"/>
</dbReference>
<evidence type="ECO:0008006" key="3">
    <source>
        <dbReference type="Google" id="ProtNLM"/>
    </source>
</evidence>
<dbReference type="Gene3D" id="1.50.10.10">
    <property type="match status" value="1"/>
</dbReference>
<sequence>MKNMFLIGTSALLLSACVGSSTKKSIEKLPLEQTSVFASTDKNLENAYNWAKKMALSYVHDGSDPVGYWYEAALPQREAFCMRDVSHQSVGAQILGLAEHNKNMFGKFAKNISESKDWCTYWEINRYDKPAPADYANDKEFWYNLNANFDVIQACWKMYEWTGDKDYLTDSCFVNFYDKSLNEYVKHWRLEPENIMDRPRYMHQPDNFDLNNNFHTCRGLASYVENFRGLTLGVDLLASMYAGYKAHAQMAAICGDSVTARNDLKKADAYQNIIEDKWWDEEHQYYQTFWTEDKTFHRGEGVPVLLWFNAIKDDFRLKASINDILSKEWNVENLSHFPEMLYRFGYDEEAYKYLVTLPLVNRCEYPEVSYGVIEGCIGGLMGINPSSSNNTITTCSHLTDNGVEVEVKNVPVFNGYITVKHIGNKITVFENNTGRDIVWNASFIGNCQSINAGGKVYKTTVKKLNDNHVSSACINLKNGESLTAGV</sequence>
<accession>A0ABS2EVE7</accession>
<name>A0ABS2EVE7_9BACE</name>
<organism evidence="1 2">
    <name type="scientific">Bacteroides mediterraneensis</name>
    <dbReference type="NCBI Taxonomy" id="1841856"/>
    <lineage>
        <taxon>Bacteria</taxon>
        <taxon>Pseudomonadati</taxon>
        <taxon>Bacteroidota</taxon>
        <taxon>Bacteroidia</taxon>
        <taxon>Bacteroidales</taxon>
        <taxon>Bacteroidaceae</taxon>
        <taxon>Bacteroides</taxon>
    </lineage>
</organism>
<protein>
    <recommendedName>
        <fullName evidence="3">Alpha-L-rhamnosidase six-hairpin glycosidase domain-containing protein</fullName>
    </recommendedName>
</protein>
<dbReference type="EMBL" id="JACJJW010000016">
    <property type="protein sequence ID" value="MBM6758529.1"/>
    <property type="molecule type" value="Genomic_DNA"/>
</dbReference>
<gene>
    <name evidence="1" type="ORF">H6A31_07530</name>
</gene>
<dbReference type="PROSITE" id="PS51257">
    <property type="entry name" value="PROKAR_LIPOPROTEIN"/>
    <property type="match status" value="1"/>
</dbReference>
<keyword evidence="2" id="KW-1185">Reference proteome</keyword>
<evidence type="ECO:0000313" key="1">
    <source>
        <dbReference type="EMBL" id="MBM6758529.1"/>
    </source>
</evidence>
<dbReference type="InterPro" id="IPR008928">
    <property type="entry name" value="6-hairpin_glycosidase_sf"/>
</dbReference>
<dbReference type="Proteomes" id="UP000703295">
    <property type="component" value="Unassembled WGS sequence"/>
</dbReference>